<keyword evidence="2" id="KW-0012">Acyltransferase</keyword>
<dbReference type="InterPro" id="IPR000182">
    <property type="entry name" value="GNAT_dom"/>
</dbReference>
<dbReference type="RefSeq" id="WP_276305360.1">
    <property type="nucleotide sequence ID" value="NZ_CP119992.1"/>
</dbReference>
<dbReference type="GO" id="GO:0016746">
    <property type="term" value="F:acyltransferase activity"/>
    <property type="evidence" value="ECO:0007669"/>
    <property type="project" value="UniProtKB-KW"/>
</dbReference>
<proteinExistence type="predicted"/>
<dbReference type="EMBL" id="JBHTBF010000001">
    <property type="protein sequence ID" value="MFC7315957.1"/>
    <property type="molecule type" value="Genomic_DNA"/>
</dbReference>
<dbReference type="AlphaFoldDB" id="A0ABD6A762"/>
<evidence type="ECO:0000313" key="2">
    <source>
        <dbReference type="EMBL" id="MFC7315957.1"/>
    </source>
</evidence>
<dbReference type="PROSITE" id="PS51186">
    <property type="entry name" value="GNAT"/>
    <property type="match status" value="1"/>
</dbReference>
<dbReference type="Gene3D" id="3.40.630.30">
    <property type="match status" value="1"/>
</dbReference>
<name>A0ABD6A762_9EURY</name>
<evidence type="ECO:0000313" key="3">
    <source>
        <dbReference type="Proteomes" id="UP001596547"/>
    </source>
</evidence>
<gene>
    <name evidence="2" type="ORF">ACFQPE_03990</name>
</gene>
<accession>A0ABD6A762</accession>
<organism evidence="2 3">
    <name type="scientific">Halomarina halobia</name>
    <dbReference type="NCBI Taxonomy" id="3033386"/>
    <lineage>
        <taxon>Archaea</taxon>
        <taxon>Methanobacteriati</taxon>
        <taxon>Methanobacteriota</taxon>
        <taxon>Stenosarchaea group</taxon>
        <taxon>Halobacteria</taxon>
        <taxon>Halobacteriales</taxon>
        <taxon>Natronomonadaceae</taxon>
        <taxon>Halomarina</taxon>
    </lineage>
</organism>
<dbReference type="InterPro" id="IPR016181">
    <property type="entry name" value="Acyl_CoA_acyltransferase"/>
</dbReference>
<comment type="caution">
    <text evidence="2">The sequence shown here is derived from an EMBL/GenBank/DDBJ whole genome shotgun (WGS) entry which is preliminary data.</text>
</comment>
<dbReference type="CDD" id="cd04301">
    <property type="entry name" value="NAT_SF"/>
    <property type="match status" value="1"/>
</dbReference>
<reference evidence="2 3" key="1">
    <citation type="journal article" date="2019" name="Int. J. Syst. Evol. Microbiol.">
        <title>The Global Catalogue of Microorganisms (GCM) 10K type strain sequencing project: providing services to taxonomists for standard genome sequencing and annotation.</title>
        <authorList>
            <consortium name="The Broad Institute Genomics Platform"/>
            <consortium name="The Broad Institute Genome Sequencing Center for Infectious Disease"/>
            <person name="Wu L."/>
            <person name="Ma J."/>
        </authorList>
    </citation>
    <scope>NUCLEOTIDE SEQUENCE [LARGE SCALE GENOMIC DNA]</scope>
    <source>
        <strain evidence="2 3">PSR21</strain>
    </source>
</reference>
<sequence length="190" mass="20953">MQFAVLGWPEDGPTLRLDHRRFAYAGKFAMSNTGKAVALADGIAPDDLPPAREAAAEGVLAACSFNEDRTDPDALWIRYVTTRRDRRGEGLGTRLAAFTVARARERGYGRVRIAVNNPFAYHALSKAGFGYTGRRTGLAELVLEHPSDRARYREGLSAYAERDLTDDERAFVEAKREAGAPEVVVDPDRI</sequence>
<dbReference type="Pfam" id="PF00583">
    <property type="entry name" value="Acetyltransf_1"/>
    <property type="match status" value="1"/>
</dbReference>
<dbReference type="EC" id="2.3.1.-" evidence="2"/>
<keyword evidence="2" id="KW-0808">Transferase</keyword>
<dbReference type="Proteomes" id="UP001596547">
    <property type="component" value="Unassembled WGS sequence"/>
</dbReference>
<evidence type="ECO:0000259" key="1">
    <source>
        <dbReference type="PROSITE" id="PS51186"/>
    </source>
</evidence>
<protein>
    <submittedName>
        <fullName evidence="2">GNAT family N-acetyltransferase</fullName>
        <ecNumber evidence="2">2.3.1.-</ecNumber>
    </submittedName>
</protein>
<keyword evidence="3" id="KW-1185">Reference proteome</keyword>
<dbReference type="SUPFAM" id="SSF55729">
    <property type="entry name" value="Acyl-CoA N-acyltransferases (Nat)"/>
    <property type="match status" value="1"/>
</dbReference>
<dbReference type="GeneID" id="79314936"/>
<feature type="domain" description="N-acetyltransferase" evidence="1">
    <location>
        <begin position="1"/>
        <end position="148"/>
    </location>
</feature>